<organism evidence="1 2">
    <name type="scientific">Anopheles albimanus</name>
    <name type="common">New world malaria mosquito</name>
    <dbReference type="NCBI Taxonomy" id="7167"/>
    <lineage>
        <taxon>Eukaryota</taxon>
        <taxon>Metazoa</taxon>
        <taxon>Ecdysozoa</taxon>
        <taxon>Arthropoda</taxon>
        <taxon>Hexapoda</taxon>
        <taxon>Insecta</taxon>
        <taxon>Pterygota</taxon>
        <taxon>Neoptera</taxon>
        <taxon>Endopterygota</taxon>
        <taxon>Diptera</taxon>
        <taxon>Nematocera</taxon>
        <taxon>Culicoidea</taxon>
        <taxon>Culicidae</taxon>
        <taxon>Anophelinae</taxon>
        <taxon>Anopheles</taxon>
    </lineage>
</organism>
<reference evidence="1 2" key="1">
    <citation type="journal article" date="2017" name="G3 (Bethesda)">
        <title>The Physical Genome Mapping of Anopheles albimanus Corrected Scaffold Misassemblies and Identified Interarm Rearrangements in Genus Anopheles.</title>
        <authorList>
            <person name="Artemov G.N."/>
            <person name="Peery A.N."/>
            <person name="Jiang X."/>
            <person name="Tu Z."/>
            <person name="Stegniy V.N."/>
            <person name="Sharakhova M.V."/>
            <person name="Sharakhov I.V."/>
        </authorList>
    </citation>
    <scope>NUCLEOTIDE SEQUENCE [LARGE SCALE GENOMIC DNA]</scope>
    <source>
        <strain evidence="1 2">ALBI9_A</strain>
    </source>
</reference>
<dbReference type="Proteomes" id="UP000069272">
    <property type="component" value="Chromosome 2R"/>
</dbReference>
<evidence type="ECO:0000313" key="2">
    <source>
        <dbReference type="Proteomes" id="UP000069272"/>
    </source>
</evidence>
<evidence type="ECO:0000313" key="1">
    <source>
        <dbReference type="EnsemblMetazoa" id="AALB009633-PA"/>
    </source>
</evidence>
<accession>A0A182FSV3</accession>
<keyword evidence="2" id="KW-1185">Reference proteome</keyword>
<sequence length="67" mass="7751">MSHPVGSVLRFPVIFGSILLGFGVAFYNRDKFMTGLEEERDRLNKEDLEAKQILLDKIESVRRARIQ</sequence>
<name>A0A182FSV3_ANOAL</name>
<reference evidence="1" key="2">
    <citation type="submission" date="2022-08" db="UniProtKB">
        <authorList>
            <consortium name="EnsemblMetazoa"/>
        </authorList>
    </citation>
    <scope>IDENTIFICATION</scope>
    <source>
        <strain evidence="1">STECLA/ALBI9_A</strain>
    </source>
</reference>
<dbReference type="AlphaFoldDB" id="A0A182FSV3"/>
<protein>
    <submittedName>
        <fullName evidence="1">Uncharacterized protein</fullName>
    </submittedName>
</protein>
<proteinExistence type="predicted"/>
<dbReference type="EnsemblMetazoa" id="AALB009633-RA">
    <property type="protein sequence ID" value="AALB009633-PA"/>
    <property type="gene ID" value="AALB009633"/>
</dbReference>
<dbReference type="VEuPathDB" id="VectorBase:AALB009633"/>